<protein>
    <submittedName>
        <fullName evidence="2">Unnamed protein product</fullName>
    </submittedName>
</protein>
<dbReference type="AlphaFoldDB" id="A0A9W7D0L8"/>
<keyword evidence="3" id="KW-1185">Reference proteome</keyword>
<evidence type="ECO:0000313" key="3">
    <source>
        <dbReference type="Proteomes" id="UP001165121"/>
    </source>
</evidence>
<evidence type="ECO:0000313" key="2">
    <source>
        <dbReference type="EMBL" id="GMF50957.1"/>
    </source>
</evidence>
<proteinExistence type="predicted"/>
<organism evidence="2 3">
    <name type="scientific">Phytophthora fragariaefolia</name>
    <dbReference type="NCBI Taxonomy" id="1490495"/>
    <lineage>
        <taxon>Eukaryota</taxon>
        <taxon>Sar</taxon>
        <taxon>Stramenopiles</taxon>
        <taxon>Oomycota</taxon>
        <taxon>Peronosporomycetes</taxon>
        <taxon>Peronosporales</taxon>
        <taxon>Peronosporaceae</taxon>
        <taxon>Phytophthora</taxon>
    </lineage>
</organism>
<accession>A0A9W7D0L8</accession>
<sequence>MVNAIDDYGAHLGHTSSRRTRTRMKSTRTAIILNPKCFQGYAVRPLSRSVSTVDTSHTQFANSQVIRQLGKTGVHTGFSAPAGPITPGTEDATDPRESPAVTEQEAREDLTSHAVVWDKQRRDLQLAMRSGLDYTNAFSLSPRTSRTPGFLSESSL</sequence>
<gene>
    <name evidence="2" type="ORF">Pfra01_002046200</name>
</gene>
<comment type="caution">
    <text evidence="2">The sequence shown here is derived from an EMBL/GenBank/DDBJ whole genome shotgun (WGS) entry which is preliminary data.</text>
</comment>
<dbReference type="Proteomes" id="UP001165121">
    <property type="component" value="Unassembled WGS sequence"/>
</dbReference>
<feature type="region of interest" description="Disordered" evidence="1">
    <location>
        <begin position="1"/>
        <end position="24"/>
    </location>
</feature>
<reference evidence="2" key="1">
    <citation type="submission" date="2023-04" db="EMBL/GenBank/DDBJ databases">
        <title>Phytophthora fragariaefolia NBRC 109709.</title>
        <authorList>
            <person name="Ichikawa N."/>
            <person name="Sato H."/>
            <person name="Tonouchi N."/>
        </authorList>
    </citation>
    <scope>NUCLEOTIDE SEQUENCE</scope>
    <source>
        <strain evidence="2">NBRC 109709</strain>
    </source>
</reference>
<name>A0A9W7D0L8_9STRA</name>
<dbReference type="EMBL" id="BSXT01002794">
    <property type="protein sequence ID" value="GMF50957.1"/>
    <property type="molecule type" value="Genomic_DNA"/>
</dbReference>
<feature type="region of interest" description="Disordered" evidence="1">
    <location>
        <begin position="74"/>
        <end position="110"/>
    </location>
</feature>
<evidence type="ECO:0000256" key="1">
    <source>
        <dbReference type="SAM" id="MobiDB-lite"/>
    </source>
</evidence>